<dbReference type="EMBL" id="ACVN02000119">
    <property type="protein sequence ID" value="ERK59395.1"/>
    <property type="molecule type" value="Genomic_DNA"/>
</dbReference>
<evidence type="ECO:0000313" key="1">
    <source>
        <dbReference type="EMBL" id="ERK59395.1"/>
    </source>
</evidence>
<dbReference type="InterPro" id="IPR021373">
    <property type="entry name" value="DUF2993"/>
</dbReference>
<proteinExistence type="predicted"/>
<comment type="caution">
    <text evidence="1">The sequence shown here is derived from an EMBL/GenBank/DDBJ whole genome shotgun (WGS) entry which is preliminary data.</text>
</comment>
<keyword evidence="2" id="KW-1185">Reference proteome</keyword>
<dbReference type="OrthoDB" id="3733765at2"/>
<organism evidence="1 2">
    <name type="scientific">Propionibacterium acidifaciens F0233</name>
    <dbReference type="NCBI Taxonomy" id="553198"/>
    <lineage>
        <taxon>Bacteria</taxon>
        <taxon>Bacillati</taxon>
        <taxon>Actinomycetota</taxon>
        <taxon>Actinomycetes</taxon>
        <taxon>Propionibacteriales</taxon>
        <taxon>Propionibacteriaceae</taxon>
        <taxon>Propionibacterium</taxon>
    </lineage>
</organism>
<name>U2Q9A5_9ACTN</name>
<evidence type="ECO:0008006" key="3">
    <source>
        <dbReference type="Google" id="ProtNLM"/>
    </source>
</evidence>
<dbReference type="AlphaFoldDB" id="U2Q9A5"/>
<dbReference type="RefSeq" id="WP_021797026.1">
    <property type="nucleotide sequence ID" value="NZ_ACVN02000119.1"/>
</dbReference>
<dbReference type="GeneID" id="95360621"/>
<evidence type="ECO:0000313" key="2">
    <source>
        <dbReference type="Proteomes" id="UP000017052"/>
    </source>
</evidence>
<accession>U2Q9A5</accession>
<reference evidence="1" key="1">
    <citation type="submission" date="2013-08" db="EMBL/GenBank/DDBJ databases">
        <authorList>
            <person name="Durkin A.S."/>
            <person name="Haft D.R."/>
            <person name="McCorrison J."/>
            <person name="Torralba M."/>
            <person name="Gillis M."/>
            <person name="Haft D.H."/>
            <person name="Methe B."/>
            <person name="Sutton G."/>
            <person name="Nelson K.E."/>
        </authorList>
    </citation>
    <scope>NUCLEOTIDE SEQUENCE [LARGE SCALE GENOMIC DNA]</scope>
    <source>
        <strain evidence="1">F0233</strain>
    </source>
</reference>
<sequence>MPRGLKVLCGLLVLVLLLAGAAVGVSYHVAMRSVQSRVAARLGEDPSRVHVASSQRILLPVLTSGTLDDLSVDVDEFGLTVRGQDVTLRSARAELTDLTHVREPDALTAGSLRASAVMGWDAIASATGLTVSRSGDGTVEATTTVSAVGAQLPVTITSASPAVAADGTVTLTGAGVRVADSDLPDALAQPVLAEVQDRLRLPEPPEGLGYSGLEIVQDGMRVALSGQDVTISRLGG</sequence>
<dbReference type="Pfam" id="PF11209">
    <property type="entry name" value="LmeA"/>
    <property type="match status" value="1"/>
</dbReference>
<dbReference type="Proteomes" id="UP000017052">
    <property type="component" value="Unassembled WGS sequence"/>
</dbReference>
<gene>
    <name evidence="1" type="ORF">HMPREF0682_0136</name>
</gene>
<protein>
    <recommendedName>
        <fullName evidence="3">PF11209 family protein</fullName>
    </recommendedName>
</protein>